<dbReference type="RefSeq" id="WP_162615000.1">
    <property type="nucleotide sequence ID" value="NZ_CP147988.1"/>
</dbReference>
<dbReference type="PANTHER" id="PTHR37314:SF4">
    <property type="entry name" value="UPF0700 TRANSMEMBRANE PROTEIN YOAK"/>
    <property type="match status" value="1"/>
</dbReference>
<dbReference type="PANTHER" id="PTHR37314">
    <property type="entry name" value="SLR0142 PROTEIN"/>
    <property type="match status" value="1"/>
</dbReference>
<protein>
    <submittedName>
        <fullName evidence="2">YoaK family protein</fullName>
    </submittedName>
</protein>
<keyword evidence="1" id="KW-0812">Transmembrane</keyword>
<sequence>MDVQTQFIDSSEQTRSQEKLAIFLAFIAGFLDAAGFLKWKVYVSFISGNSTQLGIALSSGKLNVLLSSLTVIGCFVFGIYAGTCISLWRESKIQTLPFYIVSGILIVYTMASNYYTINNGLSIPIILFSTGVMNTIVTSVGSQKINTDFVTGTLNSLARNTAMLSLSRNKNSRKFYKLNAIRLLLLWIGFLLGASVVPIILPLLKNWTLILPAALLLACALLLPITDFNLKNKSYAEEK</sequence>
<proteinExistence type="predicted"/>
<feature type="transmembrane region" description="Helical" evidence="1">
    <location>
        <begin position="96"/>
        <end position="115"/>
    </location>
</feature>
<gene>
    <name evidence="2" type="ORF">V6624_20400</name>
</gene>
<evidence type="ECO:0000313" key="3">
    <source>
        <dbReference type="Proteomes" id="UP001447857"/>
    </source>
</evidence>
<feature type="transmembrane region" description="Helical" evidence="1">
    <location>
        <begin position="20"/>
        <end position="42"/>
    </location>
</feature>
<evidence type="ECO:0000256" key="1">
    <source>
        <dbReference type="SAM" id="Phobius"/>
    </source>
</evidence>
<dbReference type="InterPro" id="IPR010699">
    <property type="entry name" value="DUF1275"/>
</dbReference>
<keyword evidence="3" id="KW-1185">Reference proteome</keyword>
<accession>A0ABZ2QCR0</accession>
<organism evidence="2 3">
    <name type="scientific">Flavobacterium ginsenosidimutans</name>
    <dbReference type="NCBI Taxonomy" id="687844"/>
    <lineage>
        <taxon>Bacteria</taxon>
        <taxon>Pseudomonadati</taxon>
        <taxon>Bacteroidota</taxon>
        <taxon>Flavobacteriia</taxon>
        <taxon>Flavobacteriales</taxon>
        <taxon>Flavobacteriaceae</taxon>
        <taxon>Flavobacterium</taxon>
    </lineage>
</organism>
<dbReference type="Pfam" id="PF06912">
    <property type="entry name" value="DUF1275"/>
    <property type="match status" value="1"/>
</dbReference>
<keyword evidence="1" id="KW-0472">Membrane</keyword>
<keyword evidence="1" id="KW-1133">Transmembrane helix</keyword>
<name>A0ABZ2QCR0_9FLAO</name>
<feature type="transmembrane region" description="Helical" evidence="1">
    <location>
        <begin position="207"/>
        <end position="225"/>
    </location>
</feature>
<feature type="transmembrane region" description="Helical" evidence="1">
    <location>
        <begin position="121"/>
        <end position="140"/>
    </location>
</feature>
<feature type="transmembrane region" description="Helical" evidence="1">
    <location>
        <begin position="180"/>
        <end position="201"/>
    </location>
</feature>
<feature type="transmembrane region" description="Helical" evidence="1">
    <location>
        <begin position="62"/>
        <end position="84"/>
    </location>
</feature>
<evidence type="ECO:0000313" key="2">
    <source>
        <dbReference type="EMBL" id="WXK49386.1"/>
    </source>
</evidence>
<dbReference type="EMBL" id="CP147988">
    <property type="protein sequence ID" value="WXK49386.1"/>
    <property type="molecule type" value="Genomic_DNA"/>
</dbReference>
<reference evidence="2 3" key="1">
    <citation type="submission" date="2024-02" db="EMBL/GenBank/DDBJ databases">
        <title>complete genome of Flavobacterium ginsenosidimutans Str. YTB16.</title>
        <authorList>
            <person name="Wang Q."/>
        </authorList>
    </citation>
    <scope>NUCLEOTIDE SEQUENCE [LARGE SCALE GENOMIC DNA]</scope>
    <source>
        <strain evidence="2 3">YTB16</strain>
    </source>
</reference>
<dbReference type="Proteomes" id="UP001447857">
    <property type="component" value="Chromosome"/>
</dbReference>